<dbReference type="GO" id="GO:0003723">
    <property type="term" value="F:RNA binding"/>
    <property type="evidence" value="ECO:0007669"/>
    <property type="project" value="InterPro"/>
</dbReference>
<keyword evidence="16" id="KW-1185">Reference proteome</keyword>
<keyword evidence="12" id="KW-0030">Aminoacyl-tRNA synthetase</keyword>
<evidence type="ECO:0000256" key="9">
    <source>
        <dbReference type="ARBA" id="ARBA00022840"/>
    </source>
</evidence>
<dbReference type="SMART" id="SM00873">
    <property type="entry name" value="B3_4"/>
    <property type="match status" value="1"/>
</dbReference>
<evidence type="ECO:0000313" key="15">
    <source>
        <dbReference type="EMBL" id="OHT14934.1"/>
    </source>
</evidence>
<evidence type="ECO:0000256" key="7">
    <source>
        <dbReference type="ARBA" id="ARBA00022723"/>
    </source>
</evidence>
<dbReference type="EC" id="6.1.1.20" evidence="4"/>
<dbReference type="Gene3D" id="3.30.56.10">
    <property type="match status" value="2"/>
</dbReference>
<evidence type="ECO:0000313" key="16">
    <source>
        <dbReference type="Proteomes" id="UP000179807"/>
    </source>
</evidence>
<evidence type="ECO:0000259" key="14">
    <source>
        <dbReference type="PROSITE" id="PS51483"/>
    </source>
</evidence>
<evidence type="ECO:0000256" key="11">
    <source>
        <dbReference type="ARBA" id="ARBA00022917"/>
    </source>
</evidence>
<feature type="domain" description="B5" evidence="14">
    <location>
        <begin position="286"/>
        <end position="363"/>
    </location>
</feature>
<dbReference type="PROSITE" id="PS51483">
    <property type="entry name" value="B5"/>
    <property type="match status" value="1"/>
</dbReference>
<evidence type="ECO:0000256" key="4">
    <source>
        <dbReference type="ARBA" id="ARBA00012814"/>
    </source>
</evidence>
<dbReference type="GeneID" id="94849195"/>
<dbReference type="InterPro" id="IPR045060">
    <property type="entry name" value="Phe-tRNA-ligase_IIc_bsu"/>
</dbReference>
<comment type="similarity">
    <text evidence="3">Belongs to the phenylalanyl-tRNA synthetase beta subunit family. Type 2 subfamily.</text>
</comment>
<dbReference type="InterPro" id="IPR041616">
    <property type="entry name" value="PheRS_beta_core"/>
</dbReference>
<keyword evidence="7" id="KW-0479">Metal-binding</keyword>
<name>A0A1J4KYZ7_9EUKA</name>
<keyword evidence="10" id="KW-0460">Magnesium</keyword>
<evidence type="ECO:0000256" key="2">
    <source>
        <dbReference type="ARBA" id="ARBA00004496"/>
    </source>
</evidence>
<dbReference type="InterPro" id="IPR004531">
    <property type="entry name" value="Phe-tRNA-synth_IIc_bsu_arc_euk"/>
</dbReference>
<dbReference type="GO" id="GO:0005524">
    <property type="term" value="F:ATP binding"/>
    <property type="evidence" value="ECO:0007669"/>
    <property type="project" value="UniProtKB-KW"/>
</dbReference>
<dbReference type="GO" id="GO:0000287">
    <property type="term" value="F:magnesium ion binding"/>
    <property type="evidence" value="ECO:0007669"/>
    <property type="project" value="InterPro"/>
</dbReference>
<dbReference type="Pfam" id="PF17759">
    <property type="entry name" value="tRNA_synthFbeta"/>
    <property type="match status" value="1"/>
</dbReference>
<dbReference type="Gene3D" id="3.30.930.10">
    <property type="entry name" value="Bira Bifunctional Protein, Domain 2"/>
    <property type="match status" value="1"/>
</dbReference>
<evidence type="ECO:0000256" key="10">
    <source>
        <dbReference type="ARBA" id="ARBA00022842"/>
    </source>
</evidence>
<dbReference type="Gene3D" id="3.50.40.10">
    <property type="entry name" value="Phenylalanyl-trna Synthetase, Chain B, domain 3"/>
    <property type="match status" value="1"/>
</dbReference>
<reference evidence="15" key="1">
    <citation type="submission" date="2016-10" db="EMBL/GenBank/DDBJ databases">
        <authorList>
            <person name="Benchimol M."/>
            <person name="Almeida L.G."/>
            <person name="Vasconcelos A.T."/>
            <person name="Perreira-Neves A."/>
            <person name="Rosa I.A."/>
            <person name="Tasca T."/>
            <person name="Bogo M.R."/>
            <person name="de Souza W."/>
        </authorList>
    </citation>
    <scope>NUCLEOTIDE SEQUENCE [LARGE SCALE GENOMIC DNA]</scope>
    <source>
        <strain evidence="15">K</strain>
    </source>
</reference>
<dbReference type="GO" id="GO:0009328">
    <property type="term" value="C:phenylalanine-tRNA ligase complex"/>
    <property type="evidence" value="ECO:0007669"/>
    <property type="project" value="TreeGrafter"/>
</dbReference>
<keyword evidence="8" id="KW-0547">Nucleotide-binding</keyword>
<evidence type="ECO:0000256" key="1">
    <source>
        <dbReference type="ARBA" id="ARBA00001946"/>
    </source>
</evidence>
<accession>A0A1J4KYZ7</accession>
<evidence type="ECO:0000256" key="5">
    <source>
        <dbReference type="ARBA" id="ARBA00022490"/>
    </source>
</evidence>
<dbReference type="NCBIfam" id="TIGR00471">
    <property type="entry name" value="pheT_arch"/>
    <property type="match status" value="1"/>
</dbReference>
<organism evidence="15 16">
    <name type="scientific">Tritrichomonas foetus</name>
    <dbReference type="NCBI Taxonomy" id="1144522"/>
    <lineage>
        <taxon>Eukaryota</taxon>
        <taxon>Metamonada</taxon>
        <taxon>Parabasalia</taxon>
        <taxon>Tritrichomonadida</taxon>
        <taxon>Tritrichomonadidae</taxon>
        <taxon>Tritrichomonas</taxon>
    </lineage>
</organism>
<keyword evidence="5" id="KW-0963">Cytoplasm</keyword>
<keyword evidence="6" id="KW-0436">Ligase</keyword>
<comment type="subcellular location">
    <subcellularLocation>
        <location evidence="2">Cytoplasm</location>
    </subcellularLocation>
</comment>
<dbReference type="InterPro" id="IPR020825">
    <property type="entry name" value="Phe-tRNA_synthase-like_B3/B4"/>
</dbReference>
<evidence type="ECO:0000256" key="8">
    <source>
        <dbReference type="ARBA" id="ARBA00022741"/>
    </source>
</evidence>
<proteinExistence type="inferred from homology"/>
<evidence type="ECO:0000256" key="6">
    <source>
        <dbReference type="ARBA" id="ARBA00022598"/>
    </source>
</evidence>
<dbReference type="Pfam" id="PF03484">
    <property type="entry name" value="B5"/>
    <property type="match status" value="1"/>
</dbReference>
<dbReference type="SMART" id="SM00874">
    <property type="entry name" value="B5"/>
    <property type="match status" value="1"/>
</dbReference>
<dbReference type="OrthoDB" id="1698572at2759"/>
<dbReference type="RefSeq" id="XP_068368070.1">
    <property type="nucleotide sequence ID" value="XM_068514491.1"/>
</dbReference>
<dbReference type="Proteomes" id="UP000179807">
    <property type="component" value="Unassembled WGS sequence"/>
</dbReference>
<dbReference type="PANTHER" id="PTHR10947">
    <property type="entry name" value="PHENYLALANYL-TRNA SYNTHETASE BETA CHAIN AND LEUCINE-RICH REPEAT-CONTAINING PROTEIN 47"/>
    <property type="match status" value="1"/>
</dbReference>
<protein>
    <recommendedName>
        <fullName evidence="4">phenylalanine--tRNA ligase</fullName>
        <ecNumber evidence="4">6.1.1.20</ecNumber>
    </recommendedName>
    <alternativeName>
        <fullName evidence="13">Phenylalanyl-tRNA synthetase beta subunit</fullName>
    </alternativeName>
</protein>
<evidence type="ECO:0000256" key="12">
    <source>
        <dbReference type="ARBA" id="ARBA00023146"/>
    </source>
</evidence>
<dbReference type="AlphaFoldDB" id="A0A1J4KYZ7"/>
<dbReference type="InterPro" id="IPR040659">
    <property type="entry name" value="PhetRS_B1"/>
</dbReference>
<dbReference type="SUPFAM" id="SSF56037">
    <property type="entry name" value="PheT/TilS domain"/>
    <property type="match status" value="1"/>
</dbReference>
<dbReference type="FunFam" id="3.50.40.10:FF:000002">
    <property type="entry name" value="phenylalanine--tRNA ligase beta subunit"/>
    <property type="match status" value="1"/>
</dbReference>
<dbReference type="Pfam" id="PF03483">
    <property type="entry name" value="B3_4"/>
    <property type="match status" value="1"/>
</dbReference>
<evidence type="ECO:0000256" key="3">
    <source>
        <dbReference type="ARBA" id="ARBA00007438"/>
    </source>
</evidence>
<comment type="cofactor">
    <cofactor evidence="1">
        <name>Mg(2+)</name>
        <dbReference type="ChEBI" id="CHEBI:18420"/>
    </cofactor>
</comment>
<dbReference type="EMBL" id="MLAK01000294">
    <property type="protein sequence ID" value="OHT14934.1"/>
    <property type="molecule type" value="Genomic_DNA"/>
</dbReference>
<sequence length="574" mass="64783">MPVVSVSPARLYHLMGVEPMEQEKLRELLLQFGLELDEVVEEEVDGVKVTNYKIDVPANRADLLSVESIAIALKVYLGGEHPKYSVVPPQYTMNVDSSVDGVRPLVICAVLRNVTFTKENYNSFIDYQDKLHQNLCRRRTLASIGTHDLDLCKGPFTYTAEPPEDIKFVPLTGGPEVNGRQLFETLHQHQQLSKYLYLIEDMPKWPVIRDAEGHVMSLPPIINSDRTKITLDTKNVFIECTALDYTRAMSAVVVLCCAFSLYSSTPFQIEQVNVVKDGKTLVTPIFDTIDFDVELDYIRKITSLKDLTAEKVRDLLWKMSLQVAPLADNKLKVTVPQTRTDILHPCDIAEDVAIAYGYNAIFKEMRHTIPAGRPLQRSEYIDRLSKEVAACKWIGICPFSLCSRAECYDMLLLPETPHIELMNSTTKSLEMPRTTLLPSLLGTAHCIFNQPNVKKILPLRLFLIDDVILLDDKAETRTRNEHRFSAIIADTKSRFDKVHGLLDRFFILNGCKAEDVKLVAQDIPTCIKGQRAAVMYKGNQVGWIGVLHPQVLINFGLTTPVVAFEICIDTFIGK</sequence>
<dbReference type="InterPro" id="IPR009061">
    <property type="entry name" value="DNA-bd_dom_put_sf"/>
</dbReference>
<gene>
    <name evidence="15" type="ORF">TRFO_42806</name>
</gene>
<keyword evidence="9" id="KW-0067">ATP-binding</keyword>
<dbReference type="PANTHER" id="PTHR10947:SF0">
    <property type="entry name" value="PHENYLALANINE--TRNA LIGASE BETA SUBUNIT"/>
    <property type="match status" value="1"/>
</dbReference>
<dbReference type="InterPro" id="IPR005147">
    <property type="entry name" value="tRNA_synthase_B5-dom"/>
</dbReference>
<evidence type="ECO:0000256" key="13">
    <source>
        <dbReference type="ARBA" id="ARBA00033189"/>
    </source>
</evidence>
<comment type="caution">
    <text evidence="15">The sequence shown here is derived from an EMBL/GenBank/DDBJ whole genome shotgun (WGS) entry which is preliminary data.</text>
</comment>
<dbReference type="Pfam" id="PF18262">
    <property type="entry name" value="PhetRS_B1"/>
    <property type="match status" value="1"/>
</dbReference>
<dbReference type="GO" id="GO:0006432">
    <property type="term" value="P:phenylalanyl-tRNA aminoacylation"/>
    <property type="evidence" value="ECO:0007669"/>
    <property type="project" value="InterPro"/>
</dbReference>
<dbReference type="VEuPathDB" id="TrichDB:TRFO_42806"/>
<dbReference type="SUPFAM" id="SSF55681">
    <property type="entry name" value="Class II aaRS and biotin synthetases"/>
    <property type="match status" value="1"/>
</dbReference>
<dbReference type="SUPFAM" id="SSF46955">
    <property type="entry name" value="Putative DNA-binding domain"/>
    <property type="match status" value="2"/>
</dbReference>
<dbReference type="InterPro" id="IPR005146">
    <property type="entry name" value="B3/B4_tRNA-bd"/>
</dbReference>
<dbReference type="GO" id="GO:0004826">
    <property type="term" value="F:phenylalanine-tRNA ligase activity"/>
    <property type="evidence" value="ECO:0007669"/>
    <property type="project" value="UniProtKB-EC"/>
</dbReference>
<dbReference type="InterPro" id="IPR045864">
    <property type="entry name" value="aa-tRNA-synth_II/BPL/LPL"/>
</dbReference>
<keyword evidence="11" id="KW-0648">Protein biosynthesis</keyword>